<dbReference type="InterPro" id="IPR036388">
    <property type="entry name" value="WH-like_DNA-bd_sf"/>
</dbReference>
<dbReference type="Pfam" id="PF08281">
    <property type="entry name" value="Sigma70_r4_2"/>
    <property type="match status" value="1"/>
</dbReference>
<evidence type="ECO:0000256" key="4">
    <source>
        <dbReference type="ARBA" id="ARBA00023125"/>
    </source>
</evidence>
<evidence type="ECO:0000259" key="8">
    <source>
        <dbReference type="Pfam" id="PF08281"/>
    </source>
</evidence>
<dbReference type="Gene3D" id="1.10.10.10">
    <property type="entry name" value="Winged helix-like DNA-binding domain superfamily/Winged helix DNA-binding domain"/>
    <property type="match status" value="1"/>
</dbReference>
<dbReference type="PANTHER" id="PTHR43133:SF51">
    <property type="entry name" value="RNA POLYMERASE SIGMA FACTOR"/>
    <property type="match status" value="1"/>
</dbReference>
<dbReference type="GO" id="GO:0006950">
    <property type="term" value="P:response to stress"/>
    <property type="evidence" value="ECO:0007669"/>
    <property type="project" value="UniProtKB-ARBA"/>
</dbReference>
<keyword evidence="10" id="KW-1185">Reference proteome</keyword>
<dbReference type="Pfam" id="PF04542">
    <property type="entry name" value="Sigma70_r2"/>
    <property type="match status" value="1"/>
</dbReference>
<sequence>MPEYSSPSDQPQPEAAQDDTLIARCIRGDQQSYADLYQRYADSVYRLCNTLLYTQEDAEDVVQESFVYAFRNIGRYDSQKASFKTWLFTIAISRCRNMYRRKQFLTVDLSAALQLRLAAPNGERPEAALARRDAREAVEVAVKGLPSQLREALVLRYAHGLTYREIAEIMDCPQKTAESRVRLAHKKLRKTMQGHGPALLEEILQI</sequence>
<keyword evidence="5 6" id="KW-0804">Transcription</keyword>
<dbReference type="InterPro" id="IPR039425">
    <property type="entry name" value="RNA_pol_sigma-70-like"/>
</dbReference>
<keyword evidence="3 6" id="KW-0731">Sigma factor</keyword>
<dbReference type="InterPro" id="IPR013325">
    <property type="entry name" value="RNA_pol_sigma_r2"/>
</dbReference>
<dbReference type="AlphaFoldDB" id="A0A7S8E759"/>
<dbReference type="InterPro" id="IPR007627">
    <property type="entry name" value="RNA_pol_sigma70_r2"/>
</dbReference>
<dbReference type="Gene3D" id="1.10.1740.10">
    <property type="match status" value="1"/>
</dbReference>
<comment type="similarity">
    <text evidence="1 6">Belongs to the sigma-70 factor family. ECF subfamily.</text>
</comment>
<dbReference type="InterPro" id="IPR014284">
    <property type="entry name" value="RNA_pol_sigma-70_dom"/>
</dbReference>
<gene>
    <name evidence="9" type="ORF">G4Y79_18030</name>
</gene>
<dbReference type="PANTHER" id="PTHR43133">
    <property type="entry name" value="RNA POLYMERASE ECF-TYPE SIGMA FACTO"/>
    <property type="match status" value="1"/>
</dbReference>
<evidence type="ECO:0000256" key="2">
    <source>
        <dbReference type="ARBA" id="ARBA00023015"/>
    </source>
</evidence>
<dbReference type="GO" id="GO:0003677">
    <property type="term" value="F:DNA binding"/>
    <property type="evidence" value="ECO:0007669"/>
    <property type="project" value="UniProtKB-KW"/>
</dbReference>
<dbReference type="EMBL" id="CP062983">
    <property type="protein sequence ID" value="QPC81574.1"/>
    <property type="molecule type" value="Genomic_DNA"/>
</dbReference>
<dbReference type="InterPro" id="IPR013324">
    <property type="entry name" value="RNA_pol_sigma_r3/r4-like"/>
</dbReference>
<keyword evidence="2 6" id="KW-0805">Transcription regulation</keyword>
<dbReference type="SUPFAM" id="SSF88659">
    <property type="entry name" value="Sigma3 and sigma4 domains of RNA polymerase sigma factors"/>
    <property type="match status" value="1"/>
</dbReference>
<accession>A0A7S8E759</accession>
<organism evidence="9 10">
    <name type="scientific">Phototrophicus methaneseepsis</name>
    <dbReference type="NCBI Taxonomy" id="2710758"/>
    <lineage>
        <taxon>Bacteria</taxon>
        <taxon>Bacillati</taxon>
        <taxon>Chloroflexota</taxon>
        <taxon>Candidatus Thermofontia</taxon>
        <taxon>Phototrophicales</taxon>
        <taxon>Phototrophicaceae</taxon>
        <taxon>Phototrophicus</taxon>
    </lineage>
</organism>
<dbReference type="InterPro" id="IPR000838">
    <property type="entry name" value="RNA_pol_sigma70_ECF_CS"/>
</dbReference>
<feature type="domain" description="RNA polymerase sigma-70 region 2" evidence="7">
    <location>
        <begin position="36"/>
        <end position="103"/>
    </location>
</feature>
<evidence type="ECO:0000313" key="10">
    <source>
        <dbReference type="Proteomes" id="UP000594468"/>
    </source>
</evidence>
<evidence type="ECO:0000259" key="7">
    <source>
        <dbReference type="Pfam" id="PF04542"/>
    </source>
</evidence>
<evidence type="ECO:0000313" key="9">
    <source>
        <dbReference type="EMBL" id="QPC81574.1"/>
    </source>
</evidence>
<dbReference type="CDD" id="cd06171">
    <property type="entry name" value="Sigma70_r4"/>
    <property type="match status" value="1"/>
</dbReference>
<reference evidence="9 10" key="1">
    <citation type="submission" date="2020-02" db="EMBL/GenBank/DDBJ databases">
        <authorList>
            <person name="Zheng R.K."/>
            <person name="Sun C.M."/>
        </authorList>
    </citation>
    <scope>NUCLEOTIDE SEQUENCE [LARGE SCALE GENOMIC DNA]</scope>
    <source>
        <strain evidence="10">rifampicinis</strain>
    </source>
</reference>
<evidence type="ECO:0000256" key="1">
    <source>
        <dbReference type="ARBA" id="ARBA00010641"/>
    </source>
</evidence>
<dbReference type="PROSITE" id="PS01063">
    <property type="entry name" value="SIGMA70_ECF"/>
    <property type="match status" value="1"/>
</dbReference>
<evidence type="ECO:0000256" key="3">
    <source>
        <dbReference type="ARBA" id="ARBA00023082"/>
    </source>
</evidence>
<proteinExistence type="inferred from homology"/>
<name>A0A7S8E759_9CHLR</name>
<dbReference type="GO" id="GO:0006352">
    <property type="term" value="P:DNA-templated transcription initiation"/>
    <property type="evidence" value="ECO:0007669"/>
    <property type="project" value="InterPro"/>
</dbReference>
<dbReference type="GO" id="GO:0016987">
    <property type="term" value="F:sigma factor activity"/>
    <property type="evidence" value="ECO:0007669"/>
    <property type="project" value="UniProtKB-KW"/>
</dbReference>
<dbReference type="RefSeq" id="WP_195169646.1">
    <property type="nucleotide sequence ID" value="NZ_CP062983.1"/>
</dbReference>
<protein>
    <recommendedName>
        <fullName evidence="6">RNA polymerase sigma factor</fullName>
    </recommendedName>
</protein>
<dbReference type="InterPro" id="IPR013249">
    <property type="entry name" value="RNA_pol_sigma70_r4_t2"/>
</dbReference>
<dbReference type="NCBIfam" id="TIGR02937">
    <property type="entry name" value="sigma70-ECF"/>
    <property type="match status" value="1"/>
</dbReference>
<evidence type="ECO:0000256" key="6">
    <source>
        <dbReference type="RuleBase" id="RU000716"/>
    </source>
</evidence>
<evidence type="ECO:0000256" key="5">
    <source>
        <dbReference type="ARBA" id="ARBA00023163"/>
    </source>
</evidence>
<keyword evidence="4 6" id="KW-0238">DNA-binding</keyword>
<dbReference type="SUPFAM" id="SSF88946">
    <property type="entry name" value="Sigma2 domain of RNA polymerase sigma factors"/>
    <property type="match status" value="1"/>
</dbReference>
<dbReference type="KEGG" id="pmet:G4Y79_18030"/>
<dbReference type="Proteomes" id="UP000594468">
    <property type="component" value="Chromosome"/>
</dbReference>
<feature type="domain" description="RNA polymerase sigma factor 70 region 4 type 2" evidence="8">
    <location>
        <begin position="136"/>
        <end position="188"/>
    </location>
</feature>